<keyword evidence="3" id="KW-1185">Reference proteome</keyword>
<evidence type="ECO:0000313" key="3">
    <source>
        <dbReference type="Proteomes" id="UP000289200"/>
    </source>
</evidence>
<protein>
    <submittedName>
        <fullName evidence="2">Uncharacterized protein</fullName>
    </submittedName>
</protein>
<feature type="compositionally biased region" description="Basic and acidic residues" evidence="1">
    <location>
        <begin position="61"/>
        <end position="72"/>
    </location>
</feature>
<gene>
    <name evidence="2" type="ORF">RHODGE_RHODGE_00234</name>
</gene>
<name>A0A447CP19_9BRAD</name>
<dbReference type="RefSeq" id="WP_307719431.1">
    <property type="nucleotide sequence ID" value="NZ_UWOC01000011.1"/>
</dbReference>
<accession>A0A447CP19</accession>
<evidence type="ECO:0000256" key="1">
    <source>
        <dbReference type="SAM" id="MobiDB-lite"/>
    </source>
</evidence>
<dbReference type="AlphaFoldDB" id="A0A447CP19"/>
<proteinExistence type="predicted"/>
<sequence>MAGRPAAAPSRTVRRNEAGELAMIDIVDGGNLVSEMLPRAAFSAPQTCGTYGSDNQSGLALKDDPGFELKRF</sequence>
<dbReference type="Proteomes" id="UP000289200">
    <property type="component" value="Unassembled WGS sequence"/>
</dbReference>
<dbReference type="EMBL" id="UWOC01000011">
    <property type="protein sequence ID" value="VCU06909.1"/>
    <property type="molecule type" value="Genomic_DNA"/>
</dbReference>
<organism evidence="2 3">
    <name type="scientific">Rhodoplanes serenus</name>
    <dbReference type="NCBI Taxonomy" id="200615"/>
    <lineage>
        <taxon>Bacteria</taxon>
        <taxon>Pseudomonadati</taxon>
        <taxon>Pseudomonadota</taxon>
        <taxon>Alphaproteobacteria</taxon>
        <taxon>Hyphomicrobiales</taxon>
        <taxon>Nitrobacteraceae</taxon>
        <taxon>Rhodoplanes</taxon>
    </lineage>
</organism>
<evidence type="ECO:0000313" key="2">
    <source>
        <dbReference type="EMBL" id="VCU06909.1"/>
    </source>
</evidence>
<reference evidence="3" key="1">
    <citation type="submission" date="2018-10" db="EMBL/GenBank/DDBJ databases">
        <authorList>
            <person name="Peiro R."/>
            <person name="Begona"/>
            <person name="Cbmso G."/>
            <person name="Lopez M."/>
            <person name="Gonzalez S."/>
            <person name="Sacristan E."/>
            <person name="Castillo E."/>
        </authorList>
    </citation>
    <scope>NUCLEOTIDE SEQUENCE [LARGE SCALE GENOMIC DNA]</scope>
</reference>
<comment type="caution">
    <text evidence="2">The sequence shown here is derived from an EMBL/GenBank/DDBJ whole genome shotgun (WGS) entry which is preliminary data.</text>
</comment>
<feature type="region of interest" description="Disordered" evidence="1">
    <location>
        <begin position="52"/>
        <end position="72"/>
    </location>
</feature>